<name>C7N7Q3_SLAHD</name>
<sequence>MTRIAMEVAAGTPLDSLEASLLRTRLMKESDELGPRVVVGRADMYYVFCAREAGFDIPPYPFDSKSELPLFLKAANAENVANWYAIQGVPAETYERISSYTAIAIISSYDDEGMPVRHLHLTGSPQFVDASRFMPLHESTLLEFADISTLQSIDAAIHAN</sequence>
<reference evidence="1 2" key="1">
    <citation type="journal article" date="2009" name="Stand. Genomic Sci.">
        <title>Complete genome sequence of Slackia heliotrinireducens type strain (RHS 1).</title>
        <authorList>
            <person name="Pukall R."/>
            <person name="Lapidus A."/>
            <person name="Nolan M."/>
            <person name="Copeland A."/>
            <person name="Glavina Del Rio T."/>
            <person name="Lucas S."/>
            <person name="Chen F."/>
            <person name="Tice H."/>
            <person name="Cheng J.F."/>
            <person name="Chertkov O."/>
            <person name="Bruce D."/>
            <person name="Goodwin L."/>
            <person name="Kuske C."/>
            <person name="Brettin T."/>
            <person name="Detter J.C."/>
            <person name="Han C."/>
            <person name="Pitluck S."/>
            <person name="Pati A."/>
            <person name="Mavrommatis K."/>
            <person name="Ivanova N."/>
            <person name="Ovchinnikova G."/>
            <person name="Chen A."/>
            <person name="Palaniappan K."/>
            <person name="Schneider S."/>
            <person name="Rohde M."/>
            <person name="Chain P."/>
            <person name="D'haeseleer P."/>
            <person name="Goker M."/>
            <person name="Bristow J."/>
            <person name="Eisen J.A."/>
            <person name="Markowitz V."/>
            <person name="Kyrpides N.C."/>
            <person name="Klenk H.P."/>
            <person name="Hugenholtz P."/>
        </authorList>
    </citation>
    <scope>NUCLEOTIDE SEQUENCE [LARGE SCALE GENOMIC DNA]</scope>
    <source>
        <strain evidence="2">ATCC 29202 / DSM 20476 / NCTC 11029 / RHS 1</strain>
    </source>
</reference>
<dbReference type="HOGENOM" id="CLU_1651007_0_0_11"/>
<proteinExistence type="predicted"/>
<evidence type="ECO:0000313" key="2">
    <source>
        <dbReference type="Proteomes" id="UP000002026"/>
    </source>
</evidence>
<dbReference type="KEGG" id="shi:Shel_19220"/>
<organism evidence="1 2">
    <name type="scientific">Slackia heliotrinireducens (strain ATCC 29202 / DSM 20476 / NCTC 11029 / RHS 1)</name>
    <name type="common">Peptococcus heliotrinreducens</name>
    <dbReference type="NCBI Taxonomy" id="471855"/>
    <lineage>
        <taxon>Bacteria</taxon>
        <taxon>Bacillati</taxon>
        <taxon>Actinomycetota</taxon>
        <taxon>Coriobacteriia</taxon>
        <taxon>Eggerthellales</taxon>
        <taxon>Eggerthellaceae</taxon>
        <taxon>Slackia</taxon>
    </lineage>
</organism>
<accession>C7N7Q3</accession>
<gene>
    <name evidence="1" type="ordered locus">Shel_19220</name>
</gene>
<protein>
    <submittedName>
        <fullName evidence="1">Uncharacterized protein</fullName>
    </submittedName>
</protein>
<dbReference type="STRING" id="471855.Shel_19220"/>
<dbReference type="EMBL" id="CP001684">
    <property type="protein sequence ID" value="ACV22938.1"/>
    <property type="molecule type" value="Genomic_DNA"/>
</dbReference>
<evidence type="ECO:0000313" key="1">
    <source>
        <dbReference type="EMBL" id="ACV22938.1"/>
    </source>
</evidence>
<dbReference type="Proteomes" id="UP000002026">
    <property type="component" value="Chromosome"/>
</dbReference>
<keyword evidence="2" id="KW-1185">Reference proteome</keyword>
<dbReference type="AlphaFoldDB" id="C7N7Q3"/>